<dbReference type="Proteomes" id="UP001153148">
    <property type="component" value="Unassembled WGS sequence"/>
</dbReference>
<accession>A0ABN7NEK0</accession>
<sequence length="352" mass="39657">MAAAGRRDVMKLPHHQQTDLCSTRARYRQGKKLTAVKVYTINDESQHLLVCGVPSLGLQDELRRLCGRFGDVKSLVYVPRYAEEEFTDVYHAQYTRIQSSRYAKRHLDGRSFYGGILHVCYMPEMESVEETRAKLIQRRKDVASRTKGDKTSMSDLKFGSGSFPKHYDRNKKHPALPITADRLAAKGASEGGPACIWKGIPIGIDPRTIHPAAESAQCSTLCGPLLPNEDWQRAGVRERLFVPHHTKRKEQTPLSATDTTSGPKWPLDSPALRFVPRQVASKRIVFHKKNDLKTSEEESKVNNNCFKRKADDLDESDPINVTVAAVREKMKAVSVPNVEVILEKNDSFRFGT</sequence>
<comment type="function">
    <text evidence="7">As a component of the minor spliceosome, involved in the splicing of U12-type introns in pre-mRNAs.</text>
</comment>
<evidence type="ECO:0000313" key="9">
    <source>
        <dbReference type="EMBL" id="CAG2053214.1"/>
    </source>
</evidence>
<keyword evidence="10" id="KW-1185">Reference proteome</keyword>
<feature type="compositionally biased region" description="Polar residues" evidence="8">
    <location>
        <begin position="252"/>
        <end position="262"/>
    </location>
</feature>
<keyword evidence="5" id="KW-0694">RNA-binding</keyword>
<gene>
    <name evidence="9" type="ORF">TPAB3V08_LOCUS287</name>
</gene>
<evidence type="ECO:0000256" key="8">
    <source>
        <dbReference type="SAM" id="MobiDB-lite"/>
    </source>
</evidence>
<dbReference type="Gene3D" id="3.30.70.330">
    <property type="match status" value="1"/>
</dbReference>
<evidence type="ECO:0000256" key="7">
    <source>
        <dbReference type="ARBA" id="ARBA00035004"/>
    </source>
</evidence>
<keyword evidence="3" id="KW-0507">mRNA processing</keyword>
<evidence type="ECO:0000256" key="5">
    <source>
        <dbReference type="ARBA" id="ARBA00022884"/>
    </source>
</evidence>
<protein>
    <recommendedName>
        <fullName evidence="2">RNA-binding protein 48</fullName>
    </recommendedName>
</protein>
<dbReference type="SUPFAM" id="SSF54928">
    <property type="entry name" value="RNA-binding domain, RBD"/>
    <property type="match status" value="1"/>
</dbReference>
<dbReference type="CDD" id="cd12442">
    <property type="entry name" value="RRM_RBM48"/>
    <property type="match status" value="1"/>
</dbReference>
<evidence type="ECO:0000256" key="3">
    <source>
        <dbReference type="ARBA" id="ARBA00022664"/>
    </source>
</evidence>
<dbReference type="InterPro" id="IPR012677">
    <property type="entry name" value="Nucleotide-bd_a/b_plait_sf"/>
</dbReference>
<organism evidence="9 10">
    <name type="scientific">Timema podura</name>
    <name type="common">Walking stick</name>
    <dbReference type="NCBI Taxonomy" id="61482"/>
    <lineage>
        <taxon>Eukaryota</taxon>
        <taxon>Metazoa</taxon>
        <taxon>Ecdysozoa</taxon>
        <taxon>Arthropoda</taxon>
        <taxon>Hexapoda</taxon>
        <taxon>Insecta</taxon>
        <taxon>Pterygota</taxon>
        <taxon>Neoptera</taxon>
        <taxon>Polyneoptera</taxon>
        <taxon>Phasmatodea</taxon>
        <taxon>Timematodea</taxon>
        <taxon>Timematoidea</taxon>
        <taxon>Timematidae</taxon>
        <taxon>Timema</taxon>
    </lineage>
</organism>
<dbReference type="PANTHER" id="PTHR20957:SF0">
    <property type="entry name" value="RNA-BINDING PROTEIN 48"/>
    <property type="match status" value="1"/>
</dbReference>
<evidence type="ECO:0000313" key="10">
    <source>
        <dbReference type="Proteomes" id="UP001153148"/>
    </source>
</evidence>
<comment type="similarity">
    <text evidence="1">Belongs to the RBM48 family.</text>
</comment>
<comment type="caution">
    <text evidence="9">The sequence shown here is derived from an EMBL/GenBank/DDBJ whole genome shotgun (WGS) entry which is preliminary data.</text>
</comment>
<evidence type="ECO:0000256" key="2">
    <source>
        <dbReference type="ARBA" id="ARBA00015189"/>
    </source>
</evidence>
<dbReference type="PANTHER" id="PTHR20957">
    <property type="entry name" value="RNA-BINDING PROTEIN 48"/>
    <property type="match status" value="1"/>
</dbReference>
<keyword evidence="6" id="KW-0508">mRNA splicing</keyword>
<dbReference type="InterPro" id="IPR034264">
    <property type="entry name" value="RBM48_RRM"/>
</dbReference>
<proteinExistence type="inferred from homology"/>
<keyword evidence="4" id="KW-0747">Spliceosome</keyword>
<reference evidence="9" key="1">
    <citation type="submission" date="2021-03" db="EMBL/GenBank/DDBJ databases">
        <authorList>
            <person name="Tran Van P."/>
        </authorList>
    </citation>
    <scope>NUCLEOTIDE SEQUENCE</scope>
</reference>
<dbReference type="InterPro" id="IPR039599">
    <property type="entry name" value="RBM48"/>
</dbReference>
<evidence type="ECO:0000256" key="1">
    <source>
        <dbReference type="ARBA" id="ARBA00006938"/>
    </source>
</evidence>
<evidence type="ECO:0000256" key="4">
    <source>
        <dbReference type="ARBA" id="ARBA00022728"/>
    </source>
</evidence>
<name>A0ABN7NEK0_TIMPD</name>
<evidence type="ECO:0000256" key="6">
    <source>
        <dbReference type="ARBA" id="ARBA00023187"/>
    </source>
</evidence>
<dbReference type="InterPro" id="IPR035979">
    <property type="entry name" value="RBD_domain_sf"/>
</dbReference>
<feature type="region of interest" description="Disordered" evidence="8">
    <location>
        <begin position="244"/>
        <end position="268"/>
    </location>
</feature>
<dbReference type="EMBL" id="CAJPIN010000215">
    <property type="protein sequence ID" value="CAG2053214.1"/>
    <property type="molecule type" value="Genomic_DNA"/>
</dbReference>